<feature type="transmembrane region" description="Helical" evidence="1">
    <location>
        <begin position="12"/>
        <end position="43"/>
    </location>
</feature>
<keyword evidence="1" id="KW-0812">Transmembrane</keyword>
<dbReference type="PANTHER" id="PTHR45138">
    <property type="entry name" value="REGULATORY COMPONENTS OF SENSORY TRANSDUCTION SYSTEM"/>
    <property type="match status" value="1"/>
</dbReference>
<evidence type="ECO:0000259" key="2">
    <source>
        <dbReference type="PROSITE" id="PS50887"/>
    </source>
</evidence>
<name>A0A519BH81_ACIG2</name>
<accession>A0A519BH81</accession>
<organism evidence="3 4">
    <name type="scientific">Acididesulfobacter guangdongensis</name>
    <dbReference type="NCBI Taxonomy" id="2597225"/>
    <lineage>
        <taxon>Bacteria</taxon>
        <taxon>Deltaproteobacteria</taxon>
        <taxon>Candidatus Acidulodesulfobacterales</taxon>
        <taxon>Candidatus Acididesulfobacter</taxon>
    </lineage>
</organism>
<dbReference type="PANTHER" id="PTHR45138:SF9">
    <property type="entry name" value="DIGUANYLATE CYCLASE DGCM-RELATED"/>
    <property type="match status" value="1"/>
</dbReference>
<keyword evidence="1" id="KW-1133">Transmembrane helix</keyword>
<dbReference type="NCBIfam" id="TIGR00254">
    <property type="entry name" value="GGDEF"/>
    <property type="match status" value="1"/>
</dbReference>
<dbReference type="SUPFAM" id="SSF55073">
    <property type="entry name" value="Nucleotide cyclase"/>
    <property type="match status" value="1"/>
</dbReference>
<dbReference type="CDD" id="cd01949">
    <property type="entry name" value="GGDEF"/>
    <property type="match status" value="1"/>
</dbReference>
<protein>
    <submittedName>
        <fullName evidence="3">GGDEF domain-containing protein</fullName>
    </submittedName>
</protein>
<dbReference type="GO" id="GO:0005886">
    <property type="term" value="C:plasma membrane"/>
    <property type="evidence" value="ECO:0007669"/>
    <property type="project" value="TreeGrafter"/>
</dbReference>
<dbReference type="GO" id="GO:1902201">
    <property type="term" value="P:negative regulation of bacterial-type flagellum-dependent cell motility"/>
    <property type="evidence" value="ECO:0007669"/>
    <property type="project" value="TreeGrafter"/>
</dbReference>
<keyword evidence="1" id="KW-0472">Membrane</keyword>
<dbReference type="InterPro" id="IPR000160">
    <property type="entry name" value="GGDEF_dom"/>
</dbReference>
<proteinExistence type="predicted"/>
<dbReference type="EMBL" id="SGBC01000002">
    <property type="protein sequence ID" value="RZD16633.1"/>
    <property type="molecule type" value="Genomic_DNA"/>
</dbReference>
<gene>
    <name evidence="3" type="ORF">EVJ46_06390</name>
</gene>
<reference evidence="3 4" key="1">
    <citation type="journal article" date="2019" name="ISME J.">
        <title>Insights into ecological role of a new deltaproteobacterial order Candidatus Acidulodesulfobacterales by metagenomics and metatranscriptomics.</title>
        <authorList>
            <person name="Tan S."/>
            <person name="Liu J."/>
            <person name="Fang Y."/>
            <person name="Hedlund B.P."/>
            <person name="Lian Z.H."/>
            <person name="Huang L.Y."/>
            <person name="Li J.T."/>
            <person name="Huang L.N."/>
            <person name="Li W.J."/>
            <person name="Jiang H.C."/>
            <person name="Dong H.L."/>
            <person name="Shu W.S."/>
        </authorList>
    </citation>
    <scope>NUCLEOTIDE SEQUENCE [LARGE SCALE GENOMIC DNA]</scope>
    <source>
        <strain evidence="3">AP2</strain>
    </source>
</reference>
<dbReference type="InterPro" id="IPR029787">
    <property type="entry name" value="Nucleotide_cyclase"/>
</dbReference>
<sequence length="217" mass="24879">MILIINLIIAGYFLYLSIYAGTIIIYIFLFLSLVNIVYAYNVLSENKRLKKEKDSQFLKVTDLTQDNFNDPLTGLYNRRYFDLVLSKFIKKAAKYNIKFSVLMLDIDHFKKFNDTYGHDVGDKVLKIVSSTVKEHIRGNQDILFRYGGEEFVIISMDDLTGAITLAKKINSLEFKGSPEKITVSIGISSYKQGEDVVKLADDNLYKAKEAGRNCFKY</sequence>
<dbReference type="GO" id="GO:0052621">
    <property type="term" value="F:diguanylate cyclase activity"/>
    <property type="evidence" value="ECO:0007669"/>
    <property type="project" value="TreeGrafter"/>
</dbReference>
<dbReference type="InterPro" id="IPR043128">
    <property type="entry name" value="Rev_trsase/Diguanyl_cyclase"/>
</dbReference>
<dbReference type="PROSITE" id="PS50887">
    <property type="entry name" value="GGDEF"/>
    <property type="match status" value="1"/>
</dbReference>
<feature type="domain" description="GGDEF" evidence="2">
    <location>
        <begin position="97"/>
        <end position="217"/>
    </location>
</feature>
<evidence type="ECO:0000256" key="1">
    <source>
        <dbReference type="SAM" id="Phobius"/>
    </source>
</evidence>
<dbReference type="SMART" id="SM00267">
    <property type="entry name" value="GGDEF"/>
    <property type="match status" value="1"/>
</dbReference>
<evidence type="ECO:0000313" key="4">
    <source>
        <dbReference type="Proteomes" id="UP000316562"/>
    </source>
</evidence>
<dbReference type="InterPro" id="IPR050469">
    <property type="entry name" value="Diguanylate_Cyclase"/>
</dbReference>
<dbReference type="Gene3D" id="3.30.70.270">
    <property type="match status" value="1"/>
</dbReference>
<dbReference type="Pfam" id="PF00990">
    <property type="entry name" value="GGDEF"/>
    <property type="match status" value="1"/>
</dbReference>
<dbReference type="FunFam" id="3.30.70.270:FF:000001">
    <property type="entry name" value="Diguanylate cyclase domain protein"/>
    <property type="match status" value="1"/>
</dbReference>
<comment type="caution">
    <text evidence="3">The sequence shown here is derived from an EMBL/GenBank/DDBJ whole genome shotgun (WGS) entry which is preliminary data.</text>
</comment>
<dbReference type="Proteomes" id="UP000316562">
    <property type="component" value="Unassembled WGS sequence"/>
</dbReference>
<dbReference type="AlphaFoldDB" id="A0A519BH81"/>
<evidence type="ECO:0000313" key="3">
    <source>
        <dbReference type="EMBL" id="RZD16633.1"/>
    </source>
</evidence>
<dbReference type="GO" id="GO:0043709">
    <property type="term" value="P:cell adhesion involved in single-species biofilm formation"/>
    <property type="evidence" value="ECO:0007669"/>
    <property type="project" value="TreeGrafter"/>
</dbReference>